<accession>A0A854D268</accession>
<proteinExistence type="predicted"/>
<protein>
    <submittedName>
        <fullName evidence="1">DNA-binding protein</fullName>
    </submittedName>
</protein>
<name>A0A854D268_ACTNA</name>
<evidence type="ECO:0000313" key="1">
    <source>
        <dbReference type="EMBL" id="OMG31418.1"/>
    </source>
</evidence>
<dbReference type="RefSeq" id="WP_003780425.1">
    <property type="nucleotide sequence ID" value="NZ_CP066049.1"/>
</dbReference>
<gene>
    <name evidence="1" type="ORF">BKH33_13260</name>
</gene>
<dbReference type="GeneID" id="64256894"/>
<dbReference type="Pfam" id="PF07751">
    <property type="entry name" value="Abi_2"/>
    <property type="match status" value="1"/>
</dbReference>
<evidence type="ECO:0000313" key="2">
    <source>
        <dbReference type="Proteomes" id="UP000187035"/>
    </source>
</evidence>
<organism evidence="1 2">
    <name type="scientific">Actinomyces naeslundii</name>
    <dbReference type="NCBI Taxonomy" id="1655"/>
    <lineage>
        <taxon>Bacteria</taxon>
        <taxon>Bacillati</taxon>
        <taxon>Actinomycetota</taxon>
        <taxon>Actinomycetes</taxon>
        <taxon>Actinomycetales</taxon>
        <taxon>Actinomycetaceae</taxon>
        <taxon>Actinomyces</taxon>
    </lineage>
</organism>
<dbReference type="InterPro" id="IPR011664">
    <property type="entry name" value="Abi_system_AbiD/AbiF-like"/>
</dbReference>
<sequence length="314" mass="35473">MAKKWLSYQEQVSRLQERGLVVSDTYACESFLSEVSYYRFSGYFRYWQKNPKYGDDQFLDGINLETIENIYRKECEVADVIFAAIRRVEILIRTRFSHSYGKCVGSGWNLVQGEGLASPGSSSGPDVSDHVLRDLNRSKEAFVGRYRDNGEVDNGVFTIAAYHDLPVWVAVEVLSFGTLSRCVEASAGSGVLDDIAGSLNISKAILPGQIRSFVYLRNRIAHNARIWNHSVIDAPALSGNRKGKKRIKKRIERKYGKFDPRSVYCVLVALDGLLEHASIDGDWLQSEIAPRLAENRFLDRGIRSPRKYGEMDLS</sequence>
<dbReference type="EMBL" id="MSRR01000042">
    <property type="protein sequence ID" value="OMG31418.1"/>
    <property type="molecule type" value="Genomic_DNA"/>
</dbReference>
<dbReference type="AlphaFoldDB" id="A0A854D268"/>
<reference evidence="1 2" key="1">
    <citation type="submission" date="2016-12" db="EMBL/GenBank/DDBJ databases">
        <title>Genomic comparison of strains in the 'Actinomyces naeslundii' group.</title>
        <authorList>
            <person name="Mughal S.R."/>
            <person name="Do T."/>
            <person name="Gilbert S.C."/>
            <person name="Witherden E.A."/>
            <person name="Didelot X."/>
            <person name="Beighton D."/>
        </authorList>
    </citation>
    <scope>NUCLEOTIDE SEQUENCE [LARGE SCALE GENOMIC DNA]</scope>
    <source>
        <strain evidence="1 2">NCTC 10301</strain>
    </source>
</reference>
<comment type="caution">
    <text evidence="1">The sequence shown here is derived from an EMBL/GenBank/DDBJ whole genome shotgun (WGS) entry which is preliminary data.</text>
</comment>
<keyword evidence="1" id="KW-0238">DNA-binding</keyword>
<dbReference type="GO" id="GO:0003677">
    <property type="term" value="F:DNA binding"/>
    <property type="evidence" value="ECO:0007669"/>
    <property type="project" value="UniProtKB-KW"/>
</dbReference>
<dbReference type="Proteomes" id="UP000187035">
    <property type="component" value="Unassembled WGS sequence"/>
</dbReference>